<feature type="transmembrane region" description="Helical" evidence="7">
    <location>
        <begin position="132"/>
        <end position="154"/>
    </location>
</feature>
<evidence type="ECO:0000256" key="1">
    <source>
        <dbReference type="ARBA" id="ARBA00001947"/>
    </source>
</evidence>
<evidence type="ECO:0000256" key="4">
    <source>
        <dbReference type="ARBA" id="ARBA00022692"/>
    </source>
</evidence>
<feature type="transmembrane region" description="Helical" evidence="7">
    <location>
        <begin position="166"/>
        <end position="183"/>
    </location>
</feature>
<comment type="caution">
    <text evidence="9">The sequence shown here is derived from an EMBL/GenBank/DDBJ whole genome shotgun (WGS) entry which is preliminary data.</text>
</comment>
<organism evidence="9 10">
    <name type="scientific">Agathobacter rectalis</name>
    <dbReference type="NCBI Taxonomy" id="39491"/>
    <lineage>
        <taxon>Bacteria</taxon>
        <taxon>Bacillati</taxon>
        <taxon>Bacillota</taxon>
        <taxon>Clostridia</taxon>
        <taxon>Lachnospirales</taxon>
        <taxon>Lachnospiraceae</taxon>
        <taxon>Agathobacter</taxon>
    </lineage>
</organism>
<dbReference type="GO" id="GO:0016020">
    <property type="term" value="C:membrane"/>
    <property type="evidence" value="ECO:0007669"/>
    <property type="project" value="UniProtKB-SubCell"/>
</dbReference>
<evidence type="ECO:0000256" key="6">
    <source>
        <dbReference type="ARBA" id="ARBA00023136"/>
    </source>
</evidence>
<evidence type="ECO:0000259" key="8">
    <source>
        <dbReference type="Pfam" id="PF02163"/>
    </source>
</evidence>
<accession>A0A395V4T7</accession>
<reference evidence="9 10" key="1">
    <citation type="submission" date="2018-08" db="EMBL/GenBank/DDBJ databases">
        <title>A genome reference for cultivated species of the human gut microbiota.</title>
        <authorList>
            <person name="Zou Y."/>
            <person name="Xue W."/>
            <person name="Luo G."/>
        </authorList>
    </citation>
    <scope>NUCLEOTIDE SEQUENCE [LARGE SCALE GENOMIC DNA]</scope>
    <source>
        <strain evidence="9 10">AF25-15</strain>
    </source>
</reference>
<evidence type="ECO:0000313" key="9">
    <source>
        <dbReference type="EMBL" id="RGR55908.1"/>
    </source>
</evidence>
<keyword evidence="5 7" id="KW-1133">Transmembrane helix</keyword>
<feature type="domain" description="Peptidase M50" evidence="8">
    <location>
        <begin position="53"/>
        <end position="224"/>
    </location>
</feature>
<protein>
    <recommendedName>
        <fullName evidence="8">Peptidase M50 domain-containing protein</fullName>
    </recommendedName>
</protein>
<feature type="transmembrane region" description="Helical" evidence="7">
    <location>
        <begin position="41"/>
        <end position="63"/>
    </location>
</feature>
<name>A0A395V4T7_9FIRM</name>
<dbReference type="CDD" id="cd05709">
    <property type="entry name" value="S2P-M50"/>
    <property type="match status" value="1"/>
</dbReference>
<comment type="similarity">
    <text evidence="3">Belongs to the peptidase M50B family.</text>
</comment>
<dbReference type="GO" id="GO:0006508">
    <property type="term" value="P:proteolysis"/>
    <property type="evidence" value="ECO:0007669"/>
    <property type="project" value="InterPro"/>
</dbReference>
<evidence type="ECO:0000256" key="5">
    <source>
        <dbReference type="ARBA" id="ARBA00022989"/>
    </source>
</evidence>
<feature type="transmembrane region" description="Helical" evidence="7">
    <location>
        <begin position="7"/>
        <end position="29"/>
    </location>
</feature>
<evidence type="ECO:0000256" key="3">
    <source>
        <dbReference type="ARBA" id="ARBA00007931"/>
    </source>
</evidence>
<evidence type="ECO:0000256" key="7">
    <source>
        <dbReference type="SAM" id="Phobius"/>
    </source>
</evidence>
<evidence type="ECO:0000256" key="2">
    <source>
        <dbReference type="ARBA" id="ARBA00004141"/>
    </source>
</evidence>
<dbReference type="EMBL" id="QRUJ01000003">
    <property type="protein sequence ID" value="RGR55908.1"/>
    <property type="molecule type" value="Genomic_DNA"/>
</dbReference>
<dbReference type="Proteomes" id="UP000266066">
    <property type="component" value="Unassembled WGS sequence"/>
</dbReference>
<gene>
    <name evidence="9" type="ORF">DWY38_04065</name>
</gene>
<dbReference type="InterPro" id="IPR008915">
    <property type="entry name" value="Peptidase_M50"/>
</dbReference>
<dbReference type="RefSeq" id="WP_118391982.1">
    <property type="nucleotide sequence ID" value="NZ_QRUJ01000003.1"/>
</dbReference>
<comment type="cofactor">
    <cofactor evidence="1">
        <name>Zn(2+)</name>
        <dbReference type="ChEBI" id="CHEBI:29105"/>
    </cofactor>
</comment>
<keyword evidence="4 7" id="KW-0812">Transmembrane</keyword>
<comment type="subcellular location">
    <subcellularLocation>
        <location evidence="2">Membrane</location>
        <topology evidence="2">Multi-pass membrane protein</topology>
    </subcellularLocation>
</comment>
<evidence type="ECO:0000313" key="10">
    <source>
        <dbReference type="Proteomes" id="UP000266066"/>
    </source>
</evidence>
<proteinExistence type="inferred from homology"/>
<sequence length="396" mass="45468">MNFFKKIKFYIIFYGIVLCISIFGISIGVGVAKLQEVHPEYLSIGLIKGVIVFLFALFISVGMHEATHAIIFKLQSVGVRMIYQFPICIVKENGRYKISFAFNLQIGLGGIVIPKIPVISNEEEYKIIRKKIGLSLIGAPLMSVILGIIALALVCFTTKYIPDDILSYYFVFLVAIIFWSIYINGMSLLNLGTLVGDYCGAKKMKTDEVYSLLQIYNYFLLQENKIKEITRTTQRFLIERIKQEVETLPLDNNSGTMNFLLADALLYEMIIEPKEHMSIITEVDKLNDIISCIQEKFQFESYSSFLCHIIIYLKLCGNSDGAMNLWKMYYEKMAKTKSGTYRLNQTKLSLFENSLNVREFNKSIEVSSMDSLLSKFSNYYDDEKYINNMLAEKFFS</sequence>
<dbReference type="AlphaFoldDB" id="A0A395V4T7"/>
<dbReference type="Pfam" id="PF02163">
    <property type="entry name" value="Peptidase_M50"/>
    <property type="match status" value="1"/>
</dbReference>
<keyword evidence="6 7" id="KW-0472">Membrane</keyword>